<keyword evidence="2" id="KW-1185">Reference proteome</keyword>
<evidence type="ECO:0000313" key="2">
    <source>
        <dbReference type="Proteomes" id="UP001229421"/>
    </source>
</evidence>
<evidence type="ECO:0008006" key="3">
    <source>
        <dbReference type="Google" id="ProtNLM"/>
    </source>
</evidence>
<reference evidence="1" key="1">
    <citation type="journal article" date="2023" name="bioRxiv">
        <title>Improved chromosome-level genome assembly for marigold (Tagetes erecta).</title>
        <authorList>
            <person name="Jiang F."/>
            <person name="Yuan L."/>
            <person name="Wang S."/>
            <person name="Wang H."/>
            <person name="Xu D."/>
            <person name="Wang A."/>
            <person name="Fan W."/>
        </authorList>
    </citation>
    <scope>NUCLEOTIDE SEQUENCE</scope>
    <source>
        <strain evidence="1">WSJ</strain>
        <tissue evidence="1">Leaf</tissue>
    </source>
</reference>
<organism evidence="1 2">
    <name type="scientific">Tagetes erecta</name>
    <name type="common">African marigold</name>
    <dbReference type="NCBI Taxonomy" id="13708"/>
    <lineage>
        <taxon>Eukaryota</taxon>
        <taxon>Viridiplantae</taxon>
        <taxon>Streptophyta</taxon>
        <taxon>Embryophyta</taxon>
        <taxon>Tracheophyta</taxon>
        <taxon>Spermatophyta</taxon>
        <taxon>Magnoliopsida</taxon>
        <taxon>eudicotyledons</taxon>
        <taxon>Gunneridae</taxon>
        <taxon>Pentapetalae</taxon>
        <taxon>asterids</taxon>
        <taxon>campanulids</taxon>
        <taxon>Asterales</taxon>
        <taxon>Asteraceae</taxon>
        <taxon>Asteroideae</taxon>
        <taxon>Heliantheae alliance</taxon>
        <taxon>Tageteae</taxon>
        <taxon>Tagetes</taxon>
    </lineage>
</organism>
<gene>
    <name evidence="1" type="ORF">QVD17_07166</name>
</gene>
<dbReference type="Proteomes" id="UP001229421">
    <property type="component" value="Unassembled WGS sequence"/>
</dbReference>
<accession>A0AAD8PCG5</accession>
<comment type="caution">
    <text evidence="1">The sequence shown here is derived from an EMBL/GenBank/DDBJ whole genome shotgun (WGS) entry which is preliminary data.</text>
</comment>
<proteinExistence type="predicted"/>
<dbReference type="EMBL" id="JAUHHV010000001">
    <property type="protein sequence ID" value="KAK1441319.1"/>
    <property type="molecule type" value="Genomic_DNA"/>
</dbReference>
<name>A0AAD8PCG5_TARER</name>
<evidence type="ECO:0000313" key="1">
    <source>
        <dbReference type="EMBL" id="KAK1441319.1"/>
    </source>
</evidence>
<protein>
    <recommendedName>
        <fullName evidence="3">RNA-directed DNA polymerase, eukaryota, reverse transcriptase zinc-binding domain protein</fullName>
    </recommendedName>
</protein>
<sequence>MLHKQGDLHSKVDKLRKDLEEVQNQVDTFPFDTLLKEREAICLKDFIEASADEELFIKQKAKVNWLDKGDANTKYFHNILKYKNNKRMISSIVRHDGLVLEGDDMINEFVCFYENFLGGEHNLPDCPDSSYFERRGDTNSAACIMEVLRKFADLSGLSPNMHKREE</sequence>
<dbReference type="AlphaFoldDB" id="A0AAD8PCG5"/>